<gene>
    <name evidence="1" type="ORF">CALMAC_LOCUS19966</name>
</gene>
<dbReference type="EMBL" id="CAACVG010014314">
    <property type="protein sequence ID" value="VEN63008.1"/>
    <property type="molecule type" value="Genomic_DNA"/>
</dbReference>
<sequence length="67" mass="7710">MILVVLRVTQGFVSSTGIMYKTKNTMIRLLVTVTLTQALIHLLWEQQIIPECIRITLMPMKLEIKVP</sequence>
<dbReference type="Proteomes" id="UP000410492">
    <property type="component" value="Unassembled WGS sequence"/>
</dbReference>
<organism evidence="1 2">
    <name type="scientific">Callosobruchus maculatus</name>
    <name type="common">Southern cowpea weevil</name>
    <name type="synonym">Pulse bruchid</name>
    <dbReference type="NCBI Taxonomy" id="64391"/>
    <lineage>
        <taxon>Eukaryota</taxon>
        <taxon>Metazoa</taxon>
        <taxon>Ecdysozoa</taxon>
        <taxon>Arthropoda</taxon>
        <taxon>Hexapoda</taxon>
        <taxon>Insecta</taxon>
        <taxon>Pterygota</taxon>
        <taxon>Neoptera</taxon>
        <taxon>Endopterygota</taxon>
        <taxon>Coleoptera</taxon>
        <taxon>Polyphaga</taxon>
        <taxon>Cucujiformia</taxon>
        <taxon>Chrysomeloidea</taxon>
        <taxon>Chrysomelidae</taxon>
        <taxon>Bruchinae</taxon>
        <taxon>Bruchini</taxon>
        <taxon>Callosobruchus</taxon>
    </lineage>
</organism>
<accession>A0A653DS31</accession>
<keyword evidence="2" id="KW-1185">Reference proteome</keyword>
<reference evidence="1 2" key="1">
    <citation type="submission" date="2019-01" db="EMBL/GenBank/DDBJ databases">
        <authorList>
            <person name="Sayadi A."/>
        </authorList>
    </citation>
    <scope>NUCLEOTIDE SEQUENCE [LARGE SCALE GENOMIC DNA]</scope>
</reference>
<name>A0A653DS31_CALMS</name>
<evidence type="ECO:0000313" key="1">
    <source>
        <dbReference type="EMBL" id="VEN63008.1"/>
    </source>
</evidence>
<protein>
    <submittedName>
        <fullName evidence="1">Uncharacterized protein</fullName>
    </submittedName>
</protein>
<dbReference type="AlphaFoldDB" id="A0A653DS31"/>
<evidence type="ECO:0000313" key="2">
    <source>
        <dbReference type="Proteomes" id="UP000410492"/>
    </source>
</evidence>
<proteinExistence type="predicted"/>